<accession>A0A5M9KKS3</accession>
<reference evidence="2" key="2">
    <citation type="submission" date="2021-05" db="EMBL/GenBank/DDBJ databases">
        <authorList>
            <person name="Moolhuijzen P.M."/>
            <person name="Moffat C.S."/>
        </authorList>
    </citation>
    <scope>NUCLEOTIDE SEQUENCE</scope>
    <source>
        <strain evidence="2">86-124</strain>
    </source>
</reference>
<gene>
    <name evidence="2" type="ORF">Ptr86124_011713</name>
    <name evidence="1" type="ORF">PtrM4_123580</name>
</gene>
<dbReference type="AlphaFoldDB" id="A0A5M9KKS3"/>
<dbReference type="EMBL" id="NQIK02000006">
    <property type="protein sequence ID" value="KAF7569943.1"/>
    <property type="molecule type" value="Genomic_DNA"/>
</dbReference>
<evidence type="ECO:0000313" key="2">
    <source>
        <dbReference type="EMBL" id="KAI1509173.1"/>
    </source>
</evidence>
<dbReference type="EMBL" id="NRDI02000021">
    <property type="protein sequence ID" value="KAI1509173.1"/>
    <property type="molecule type" value="Genomic_DNA"/>
</dbReference>
<dbReference type="Proteomes" id="UP000249757">
    <property type="component" value="Unassembled WGS sequence"/>
</dbReference>
<protein>
    <submittedName>
        <fullName evidence="2">Uncharacterized protein</fullName>
    </submittedName>
</protein>
<keyword evidence="3" id="KW-1185">Reference proteome</keyword>
<evidence type="ECO:0000313" key="1">
    <source>
        <dbReference type="EMBL" id="KAF7569943.1"/>
    </source>
</evidence>
<comment type="caution">
    <text evidence="2">The sequence shown here is derived from an EMBL/GenBank/DDBJ whole genome shotgun (WGS) entry which is preliminary data.</text>
</comment>
<dbReference type="Proteomes" id="UP000245464">
    <property type="component" value="Chromosome 6"/>
</dbReference>
<reference evidence="2" key="3">
    <citation type="journal article" date="2022" name="bioRxiv">
        <title>A global pangenome for the wheat fungal pathogen Pyrenophora tritici-repentis and prediction of effector protein structural homology.</title>
        <authorList>
            <person name="Moolhuijzen P."/>
            <person name="See P.T."/>
            <person name="Shi G."/>
            <person name="Powell H.R."/>
            <person name="Cockram J."/>
            <person name="Jorgensen L.N."/>
            <person name="Benslimane H."/>
            <person name="Strelkov S.E."/>
            <person name="Turner J."/>
            <person name="Liu Z."/>
            <person name="Moffat C.S."/>
        </authorList>
    </citation>
    <scope>NUCLEOTIDE SEQUENCE</scope>
    <source>
        <strain evidence="2">86-124</strain>
    </source>
</reference>
<evidence type="ECO:0000313" key="3">
    <source>
        <dbReference type="Proteomes" id="UP000249757"/>
    </source>
</evidence>
<sequence length="43" mass="4971">MQDDMELKEQKAALKAEKQEKEHGIMKEIKANDIELRAAKESN</sequence>
<name>A0A5M9KKS3_9PLEO</name>
<proteinExistence type="predicted"/>
<organism evidence="2 3">
    <name type="scientific">Pyrenophora tritici-repentis</name>
    <dbReference type="NCBI Taxonomy" id="45151"/>
    <lineage>
        <taxon>Eukaryota</taxon>
        <taxon>Fungi</taxon>
        <taxon>Dikarya</taxon>
        <taxon>Ascomycota</taxon>
        <taxon>Pezizomycotina</taxon>
        <taxon>Dothideomycetes</taxon>
        <taxon>Pleosporomycetidae</taxon>
        <taxon>Pleosporales</taxon>
        <taxon>Pleosporineae</taxon>
        <taxon>Pleosporaceae</taxon>
        <taxon>Pyrenophora</taxon>
    </lineage>
</organism>
<reference evidence="3" key="4">
    <citation type="journal article" date="2022" name="Microb. Genom.">
        <title>A global pangenome for the wheat fungal pathogen Pyrenophora tritici-repentis and prediction of effector protein structural homology.</title>
        <authorList>
            <person name="Moolhuijzen P.M."/>
            <person name="See P.T."/>
            <person name="Shi G."/>
            <person name="Powell H.R."/>
            <person name="Cockram J."/>
            <person name="Jorgensen L.N."/>
            <person name="Benslimane H."/>
            <person name="Strelkov S.E."/>
            <person name="Turner J."/>
            <person name="Liu Z."/>
            <person name="Moffat C.S."/>
        </authorList>
    </citation>
    <scope>NUCLEOTIDE SEQUENCE [LARGE SCALE GENOMIC DNA]</scope>
</reference>
<reference evidence="1" key="1">
    <citation type="journal article" date="2018" name="BMC Genomics">
        <title>Comparative genomics of the wheat fungal pathogen Pyrenophora tritici-repentis reveals chromosomal variations and genome plasticity.</title>
        <authorList>
            <person name="Moolhuijzen P."/>
            <person name="See P.T."/>
            <person name="Hane J.K."/>
            <person name="Shi G."/>
            <person name="Liu Z."/>
            <person name="Oliver R.P."/>
            <person name="Moffat C.S."/>
        </authorList>
    </citation>
    <scope>NUCLEOTIDE SEQUENCE [LARGE SCALE GENOMIC DNA]</scope>
    <source>
        <strain evidence="1">M4</strain>
    </source>
</reference>